<accession>A0A5C3KTV8</accession>
<dbReference type="EMBL" id="ML210209">
    <property type="protein sequence ID" value="TFK23972.1"/>
    <property type="molecule type" value="Genomic_DNA"/>
</dbReference>
<name>A0A5C3KTV8_COPMA</name>
<organism evidence="3 4">
    <name type="scientific">Coprinopsis marcescibilis</name>
    <name type="common">Agaric fungus</name>
    <name type="synonym">Psathyrella marcescibilis</name>
    <dbReference type="NCBI Taxonomy" id="230819"/>
    <lineage>
        <taxon>Eukaryota</taxon>
        <taxon>Fungi</taxon>
        <taxon>Dikarya</taxon>
        <taxon>Basidiomycota</taxon>
        <taxon>Agaricomycotina</taxon>
        <taxon>Agaricomycetes</taxon>
        <taxon>Agaricomycetidae</taxon>
        <taxon>Agaricales</taxon>
        <taxon>Agaricineae</taxon>
        <taxon>Psathyrellaceae</taxon>
        <taxon>Coprinopsis</taxon>
    </lineage>
</organism>
<evidence type="ECO:0000256" key="1">
    <source>
        <dbReference type="SAM" id="MobiDB-lite"/>
    </source>
</evidence>
<keyword evidence="4" id="KW-1185">Reference proteome</keyword>
<keyword evidence="2" id="KW-1133">Transmembrane helix</keyword>
<dbReference type="Proteomes" id="UP000307440">
    <property type="component" value="Unassembled WGS sequence"/>
</dbReference>
<evidence type="ECO:0000313" key="4">
    <source>
        <dbReference type="Proteomes" id="UP000307440"/>
    </source>
</evidence>
<sequence length="188" mass="20875">MNVTNYVSEFTARLSQTPPSAYPGLVWTSYIRYLWNYESDSWVARIAYFCRIFALLLSLPTIILGLLDIASYGIARTLGVIDDVKASTSDKSTVHLVNAPTIHVEAYDSTPSEGATSDDALNEKPKEFFATDNNLKLSGVDVFSPAASRPSSPTLSRKALHVDKPPTVMEEEEYSLRHRTQQIQSDDP</sequence>
<reference evidence="3 4" key="1">
    <citation type="journal article" date="2019" name="Nat. Ecol. Evol.">
        <title>Megaphylogeny resolves global patterns of mushroom evolution.</title>
        <authorList>
            <person name="Varga T."/>
            <person name="Krizsan K."/>
            <person name="Foldi C."/>
            <person name="Dima B."/>
            <person name="Sanchez-Garcia M."/>
            <person name="Sanchez-Ramirez S."/>
            <person name="Szollosi G.J."/>
            <person name="Szarkandi J.G."/>
            <person name="Papp V."/>
            <person name="Albert L."/>
            <person name="Andreopoulos W."/>
            <person name="Angelini C."/>
            <person name="Antonin V."/>
            <person name="Barry K.W."/>
            <person name="Bougher N.L."/>
            <person name="Buchanan P."/>
            <person name="Buyck B."/>
            <person name="Bense V."/>
            <person name="Catcheside P."/>
            <person name="Chovatia M."/>
            <person name="Cooper J."/>
            <person name="Damon W."/>
            <person name="Desjardin D."/>
            <person name="Finy P."/>
            <person name="Geml J."/>
            <person name="Haridas S."/>
            <person name="Hughes K."/>
            <person name="Justo A."/>
            <person name="Karasinski D."/>
            <person name="Kautmanova I."/>
            <person name="Kiss B."/>
            <person name="Kocsube S."/>
            <person name="Kotiranta H."/>
            <person name="LaButti K.M."/>
            <person name="Lechner B.E."/>
            <person name="Liimatainen K."/>
            <person name="Lipzen A."/>
            <person name="Lukacs Z."/>
            <person name="Mihaltcheva S."/>
            <person name="Morgado L.N."/>
            <person name="Niskanen T."/>
            <person name="Noordeloos M.E."/>
            <person name="Ohm R.A."/>
            <person name="Ortiz-Santana B."/>
            <person name="Ovrebo C."/>
            <person name="Racz N."/>
            <person name="Riley R."/>
            <person name="Savchenko A."/>
            <person name="Shiryaev A."/>
            <person name="Soop K."/>
            <person name="Spirin V."/>
            <person name="Szebenyi C."/>
            <person name="Tomsovsky M."/>
            <person name="Tulloss R.E."/>
            <person name="Uehling J."/>
            <person name="Grigoriev I.V."/>
            <person name="Vagvolgyi C."/>
            <person name="Papp T."/>
            <person name="Martin F.M."/>
            <person name="Miettinen O."/>
            <person name="Hibbett D.S."/>
            <person name="Nagy L.G."/>
        </authorList>
    </citation>
    <scope>NUCLEOTIDE SEQUENCE [LARGE SCALE GENOMIC DNA]</scope>
    <source>
        <strain evidence="3 4">CBS 121175</strain>
    </source>
</reference>
<keyword evidence="2" id="KW-0472">Membrane</keyword>
<proteinExistence type="predicted"/>
<protein>
    <submittedName>
        <fullName evidence="3">Uncharacterized protein</fullName>
    </submittedName>
</protein>
<dbReference type="AlphaFoldDB" id="A0A5C3KTV8"/>
<dbReference type="OrthoDB" id="3363417at2759"/>
<keyword evidence="2" id="KW-0812">Transmembrane</keyword>
<gene>
    <name evidence="3" type="ORF">FA15DRAFT_620166</name>
</gene>
<evidence type="ECO:0000313" key="3">
    <source>
        <dbReference type="EMBL" id="TFK23972.1"/>
    </source>
</evidence>
<feature type="region of interest" description="Disordered" evidence="1">
    <location>
        <begin position="145"/>
        <end position="188"/>
    </location>
</feature>
<evidence type="ECO:0000256" key="2">
    <source>
        <dbReference type="SAM" id="Phobius"/>
    </source>
</evidence>
<feature type="transmembrane region" description="Helical" evidence="2">
    <location>
        <begin position="46"/>
        <end position="67"/>
    </location>
</feature>